<dbReference type="PANTHER" id="PTHR19353:SF19">
    <property type="entry name" value="DELTA(5) FATTY ACID DESATURASE C-RELATED"/>
    <property type="match status" value="1"/>
</dbReference>
<dbReference type="GO" id="GO:0042759">
    <property type="term" value="P:long-chain fatty acid biosynthetic process"/>
    <property type="evidence" value="ECO:0007669"/>
    <property type="project" value="UniProtKB-ARBA"/>
</dbReference>
<dbReference type="InterPro" id="IPR036400">
    <property type="entry name" value="Cyt_B5-like_heme/steroid_sf"/>
</dbReference>
<dbReference type="PROSITE" id="PS50255">
    <property type="entry name" value="CYTOCHROME_B5_2"/>
    <property type="match status" value="1"/>
</dbReference>
<feature type="transmembrane region" description="Helical" evidence="2">
    <location>
        <begin position="341"/>
        <end position="371"/>
    </location>
</feature>
<dbReference type="SUPFAM" id="SSF55856">
    <property type="entry name" value="Cytochrome b5-like heme/steroid binding domain"/>
    <property type="match status" value="1"/>
</dbReference>
<dbReference type="AlphaFoldDB" id="A0A7S1KUI1"/>
<dbReference type="Pfam" id="PF00173">
    <property type="entry name" value="Cyt-b5"/>
    <property type="match status" value="1"/>
</dbReference>
<name>A0A7S1KUI1_9EUKA</name>
<dbReference type="EMBL" id="HBGD01011648">
    <property type="protein sequence ID" value="CAD9086390.1"/>
    <property type="molecule type" value="Transcribed_RNA"/>
</dbReference>
<feature type="transmembrane region" description="Helical" evidence="2">
    <location>
        <begin position="157"/>
        <end position="176"/>
    </location>
</feature>
<dbReference type="InterPro" id="IPR012171">
    <property type="entry name" value="Fatty_acid_desaturase"/>
</dbReference>
<dbReference type="Gene3D" id="3.10.120.10">
    <property type="entry name" value="Cytochrome b5-like heme/steroid binding domain"/>
    <property type="match status" value="1"/>
</dbReference>
<organism evidence="4">
    <name type="scientific">Percolomonas cosmopolitus</name>
    <dbReference type="NCBI Taxonomy" id="63605"/>
    <lineage>
        <taxon>Eukaryota</taxon>
        <taxon>Discoba</taxon>
        <taxon>Heterolobosea</taxon>
        <taxon>Tetramitia</taxon>
        <taxon>Eutetramitia</taxon>
        <taxon>Percolomonadidae</taxon>
        <taxon>Percolomonas</taxon>
    </lineage>
</organism>
<evidence type="ECO:0000256" key="1">
    <source>
        <dbReference type="SAM" id="MobiDB-lite"/>
    </source>
</evidence>
<keyword evidence="2" id="KW-0812">Transmembrane</keyword>
<accession>A0A7S1KUI1</accession>
<feature type="compositionally biased region" description="Polar residues" evidence="1">
    <location>
        <begin position="1"/>
        <end position="13"/>
    </location>
</feature>
<keyword evidence="2" id="KW-1133">Transmembrane helix</keyword>
<dbReference type="GO" id="GO:0016020">
    <property type="term" value="C:membrane"/>
    <property type="evidence" value="ECO:0007669"/>
    <property type="project" value="TreeGrafter"/>
</dbReference>
<dbReference type="InterPro" id="IPR001199">
    <property type="entry name" value="Cyt_B5-like_heme/steroid-bd"/>
</dbReference>
<evidence type="ECO:0000256" key="2">
    <source>
        <dbReference type="SAM" id="Phobius"/>
    </source>
</evidence>
<feature type="transmembrane region" description="Helical" evidence="2">
    <location>
        <begin position="182"/>
        <end position="202"/>
    </location>
</feature>
<dbReference type="PANTHER" id="PTHR19353">
    <property type="entry name" value="FATTY ACID DESATURASE 2"/>
    <property type="match status" value="1"/>
</dbReference>
<dbReference type="GO" id="GO:0016717">
    <property type="term" value="F:oxidoreductase activity, acting on paired donors, with oxidation of a pair of donors resulting in the reduction of molecular oxygen to two molecules of water"/>
    <property type="evidence" value="ECO:0007669"/>
    <property type="project" value="TreeGrafter"/>
</dbReference>
<reference evidence="4" key="1">
    <citation type="submission" date="2021-01" db="EMBL/GenBank/DDBJ databases">
        <authorList>
            <person name="Corre E."/>
            <person name="Pelletier E."/>
            <person name="Niang G."/>
            <person name="Scheremetjew M."/>
            <person name="Finn R."/>
            <person name="Kale V."/>
            <person name="Holt S."/>
            <person name="Cochrane G."/>
            <person name="Meng A."/>
            <person name="Brown T."/>
            <person name="Cohen L."/>
        </authorList>
    </citation>
    <scope>NUCLEOTIDE SEQUENCE</scope>
    <source>
        <strain evidence="4">WS</strain>
    </source>
</reference>
<gene>
    <name evidence="4" type="ORF">PCOS0759_LOCUS9644</name>
</gene>
<evidence type="ECO:0000259" key="3">
    <source>
        <dbReference type="PROSITE" id="PS50255"/>
    </source>
</evidence>
<sequence>MTDFSNASPSKSLLTKRHSSPENTQSAAKADNGEGAKNVANNHRYLSPKRLSAQQREYWYIHGKAYDLKPFFKSHPAGEQPLILSKGRDVSEMFESAHALSNKNVHAMLKQFEVKDAVIPAEYATQRYSWKEDGTYAELARRVKKIYPSRESYKASWQWWVGLVALAFSYFSLQIISFTYGYTLMAIVAGTMGPVLGFYGLLHDASHHSVSTNPTVNKWLSIFSNHLYFWHAAVWWQHHCFAHHSHTGDPELDPDLRNGTKFIRKSPYFPLKPYHKYQKYFSYLLYLLLPNQAIGQTLSYRRAIQIGKIFGVPLIRYESARSLFESIATRSIEAFSLFLHFVYPIMCLGFFQGLSVSCCFWAGVGITYYIIVAPGHDTNVVSFKQKQDWGDQQIMHSSNFSHSNKVLTFLVGGMNYQIEHHLFPSVSWIHLPRIAKIVKEVCAERNMPYNHFDTLWDAHKAVYLNSEQLGVQRDIDRGD</sequence>
<dbReference type="SMART" id="SM01117">
    <property type="entry name" value="Cyt-b5"/>
    <property type="match status" value="1"/>
</dbReference>
<dbReference type="GO" id="GO:0006636">
    <property type="term" value="P:unsaturated fatty acid biosynthetic process"/>
    <property type="evidence" value="ECO:0007669"/>
    <property type="project" value="UniProtKB-ARBA"/>
</dbReference>
<dbReference type="Pfam" id="PF00487">
    <property type="entry name" value="FA_desaturase"/>
    <property type="match status" value="1"/>
</dbReference>
<proteinExistence type="predicted"/>
<feature type="region of interest" description="Disordered" evidence="1">
    <location>
        <begin position="1"/>
        <end position="47"/>
    </location>
</feature>
<dbReference type="InterPro" id="IPR005804">
    <property type="entry name" value="FA_desaturase_dom"/>
</dbReference>
<dbReference type="PIRSF" id="PIRSF015921">
    <property type="entry name" value="FA_sphinglp_des"/>
    <property type="match status" value="1"/>
</dbReference>
<keyword evidence="2" id="KW-0472">Membrane</keyword>
<evidence type="ECO:0000313" key="4">
    <source>
        <dbReference type="EMBL" id="CAD9086390.1"/>
    </source>
</evidence>
<feature type="domain" description="Cytochrome b5 heme-binding" evidence="3">
    <location>
        <begin position="52"/>
        <end position="118"/>
    </location>
</feature>
<protein>
    <recommendedName>
        <fullName evidence="3">Cytochrome b5 heme-binding domain-containing protein</fullName>
    </recommendedName>
</protein>